<feature type="transmembrane region" description="Helical" evidence="1">
    <location>
        <begin position="20"/>
        <end position="39"/>
    </location>
</feature>
<feature type="non-terminal residue" evidence="2">
    <location>
        <position position="1"/>
    </location>
</feature>
<keyword evidence="1" id="KW-0472">Membrane</keyword>
<name>Q5C686_SCHJA</name>
<keyword evidence="1" id="KW-0812">Transmembrane</keyword>
<organism evidence="2">
    <name type="scientific">Schistosoma japonicum</name>
    <name type="common">Blood fluke</name>
    <dbReference type="NCBI Taxonomy" id="6182"/>
    <lineage>
        <taxon>Eukaryota</taxon>
        <taxon>Metazoa</taxon>
        <taxon>Spiralia</taxon>
        <taxon>Lophotrochozoa</taxon>
        <taxon>Platyhelminthes</taxon>
        <taxon>Trematoda</taxon>
        <taxon>Digenea</taxon>
        <taxon>Strigeidida</taxon>
        <taxon>Schistosomatoidea</taxon>
        <taxon>Schistosomatidae</taxon>
        <taxon>Schistosoma</taxon>
    </lineage>
</organism>
<accession>Q5C686</accession>
<dbReference type="AlphaFoldDB" id="Q5C686"/>
<sequence length="158" mass="18821">RHILIVQNFQRNKLTFEGHYIQNMNILYFCLLGIVFYTSSHRYFHNLTRGIQKSFENALYNSYNNLDHRQIQETYGDHFNKSGFKGKNINHPTKGKSEIYNLHSDFKGSVKSKQVDFRNYHRPGRNLSHSSLIKNPFNSYIYHQQYQRISKQLKNGNS</sequence>
<proteinExistence type="evidence at transcript level"/>
<reference evidence="2" key="1">
    <citation type="journal article" date="2006" name="PLoS Pathog.">
        <title>New perspectives on host-parasite interplay by comparative transcriptomic and proteomic analyses of Schistosoma japonicum.</title>
        <authorList>
            <person name="Liu F."/>
            <person name="Lu J."/>
            <person name="Hu W."/>
            <person name="Wang S.Y."/>
            <person name="Cui S.J."/>
            <person name="Chi M."/>
            <person name="Yan Q."/>
            <person name="Wang X.R."/>
            <person name="Song H.D."/>
            <person name="Xu X.N."/>
            <person name="Wang J.J."/>
            <person name="Zhang X.L."/>
            <person name="Zhang X."/>
            <person name="Wang Z.Q."/>
            <person name="Xue C.L."/>
            <person name="Brindley P.J."/>
            <person name="McManus D.P."/>
            <person name="Yang P.Y."/>
            <person name="Feng Z."/>
            <person name="Chen Z."/>
            <person name="Han Z.G."/>
        </authorList>
    </citation>
    <scope>NUCLEOTIDE SEQUENCE</scope>
</reference>
<protein>
    <submittedName>
        <fullName evidence="2">SJCHGC07975 protein</fullName>
    </submittedName>
</protein>
<dbReference type="EMBL" id="AY808949">
    <property type="protein sequence ID" value="AAX24838.2"/>
    <property type="molecule type" value="mRNA"/>
</dbReference>
<evidence type="ECO:0000313" key="2">
    <source>
        <dbReference type="EMBL" id="AAX24838.2"/>
    </source>
</evidence>
<keyword evidence="1" id="KW-1133">Transmembrane helix</keyword>
<evidence type="ECO:0000256" key="1">
    <source>
        <dbReference type="SAM" id="Phobius"/>
    </source>
</evidence>